<reference evidence="1 2" key="1">
    <citation type="submission" date="2010-10" db="EMBL/GenBank/DDBJ databases">
        <title>Complete sequence of Frankia sp. EuI1c.</title>
        <authorList>
            <consortium name="US DOE Joint Genome Institute"/>
            <person name="Lucas S."/>
            <person name="Copeland A."/>
            <person name="Lapidus A."/>
            <person name="Cheng J.-F."/>
            <person name="Bruce D."/>
            <person name="Goodwin L."/>
            <person name="Pitluck S."/>
            <person name="Chertkov O."/>
            <person name="Detter J.C."/>
            <person name="Han C."/>
            <person name="Tapia R."/>
            <person name="Land M."/>
            <person name="Hauser L."/>
            <person name="Jeffries C."/>
            <person name="Kyrpides N."/>
            <person name="Ivanova N."/>
            <person name="Mikhailova N."/>
            <person name="Beauchemin N."/>
            <person name="Sen A."/>
            <person name="Sur S.A."/>
            <person name="Gtari M."/>
            <person name="Wall L."/>
            <person name="Tisa L."/>
            <person name="Woyke T."/>
        </authorList>
    </citation>
    <scope>NUCLEOTIDE SEQUENCE [LARGE SCALE GENOMIC DNA]</scope>
    <source>
        <strain evidence="2">DSM 45817 / CECT 9037 / EuI1c</strain>
    </source>
</reference>
<dbReference type="HOGENOM" id="CLU_1089579_0_0_11"/>
<evidence type="ECO:0000313" key="1">
    <source>
        <dbReference type="EMBL" id="ADP78937.1"/>
    </source>
</evidence>
<gene>
    <name evidence="1" type="ordered locus">FraEuI1c_0859</name>
</gene>
<dbReference type="KEGG" id="fri:FraEuI1c_0859"/>
<name>E3IW95_PSEI1</name>
<dbReference type="STRING" id="298654.FraEuI1c_0859"/>
<organism evidence="1 2">
    <name type="scientific">Pseudofrankia inefficax (strain DSM 45817 / CECT 9037 / DDB 130130 / EuI1c)</name>
    <name type="common">Frankia inefficax</name>
    <dbReference type="NCBI Taxonomy" id="298654"/>
    <lineage>
        <taxon>Bacteria</taxon>
        <taxon>Bacillati</taxon>
        <taxon>Actinomycetota</taxon>
        <taxon>Actinomycetes</taxon>
        <taxon>Frankiales</taxon>
        <taxon>Frankiaceae</taxon>
        <taxon>Pseudofrankia</taxon>
    </lineage>
</organism>
<evidence type="ECO:0008006" key="3">
    <source>
        <dbReference type="Google" id="ProtNLM"/>
    </source>
</evidence>
<dbReference type="Proteomes" id="UP000002484">
    <property type="component" value="Chromosome"/>
</dbReference>
<protein>
    <recommendedName>
        <fullName evidence="3">HNH endonuclease</fullName>
    </recommendedName>
</protein>
<dbReference type="EMBL" id="CP002299">
    <property type="protein sequence ID" value="ADP78937.1"/>
    <property type="molecule type" value="Genomic_DNA"/>
</dbReference>
<dbReference type="AlphaFoldDB" id="E3IW95"/>
<proteinExistence type="predicted"/>
<accession>E3IW95</accession>
<evidence type="ECO:0000313" key="2">
    <source>
        <dbReference type="Proteomes" id="UP000002484"/>
    </source>
</evidence>
<sequence>MAGKRSYPPGVVAALTSLCRGSCYWPDCAEPVVIFIKGMPVTNLQTAHIAALSPGGPRYDARMSIEERNAFGNLILLCTPHHKVVDKTSPDEYPVQLLRSWKAQREAAGQTALAGLRQVTEARLEEMILDVLHQRDRELNAAIARFEEVDSQAAAVLRDLLRQLEEANLASSALNQDSVTTLDRAARKLQSSVNLDVVTMLDRAARKLEKLPSVVDQLTSAAWDLQNKLPDR</sequence>
<keyword evidence="2" id="KW-1185">Reference proteome</keyword>
<dbReference type="InParanoid" id="E3IW95"/>
<dbReference type="eggNOG" id="COG5635">
    <property type="taxonomic scope" value="Bacteria"/>
</dbReference>